<proteinExistence type="predicted"/>
<evidence type="ECO:0000313" key="2">
    <source>
        <dbReference type="Proteomes" id="UP001196413"/>
    </source>
</evidence>
<accession>A0AAD5QU52</accession>
<evidence type="ECO:0000313" key="1">
    <source>
        <dbReference type="EMBL" id="KAJ1364858.1"/>
    </source>
</evidence>
<dbReference type="EMBL" id="JAHQIW010005082">
    <property type="protein sequence ID" value="KAJ1364858.1"/>
    <property type="molecule type" value="Genomic_DNA"/>
</dbReference>
<organism evidence="1 2">
    <name type="scientific">Parelaphostrongylus tenuis</name>
    <name type="common">Meningeal worm</name>
    <dbReference type="NCBI Taxonomy" id="148309"/>
    <lineage>
        <taxon>Eukaryota</taxon>
        <taxon>Metazoa</taxon>
        <taxon>Ecdysozoa</taxon>
        <taxon>Nematoda</taxon>
        <taxon>Chromadorea</taxon>
        <taxon>Rhabditida</taxon>
        <taxon>Rhabditina</taxon>
        <taxon>Rhabditomorpha</taxon>
        <taxon>Strongyloidea</taxon>
        <taxon>Metastrongylidae</taxon>
        <taxon>Parelaphostrongylus</taxon>
    </lineage>
</organism>
<protein>
    <submittedName>
        <fullName evidence="1">Uncharacterized protein</fullName>
    </submittedName>
</protein>
<reference evidence="1" key="1">
    <citation type="submission" date="2021-06" db="EMBL/GenBank/DDBJ databases">
        <title>Parelaphostrongylus tenuis whole genome reference sequence.</title>
        <authorList>
            <person name="Garwood T.J."/>
            <person name="Larsen P.A."/>
            <person name="Fountain-Jones N.M."/>
            <person name="Garbe J.R."/>
            <person name="Macchietto M.G."/>
            <person name="Kania S.A."/>
            <person name="Gerhold R.W."/>
            <person name="Richards J.E."/>
            <person name="Wolf T.M."/>
        </authorList>
    </citation>
    <scope>NUCLEOTIDE SEQUENCE</scope>
    <source>
        <strain evidence="1">MNPRO001-30</strain>
        <tissue evidence="1">Meninges</tissue>
    </source>
</reference>
<dbReference type="Proteomes" id="UP001196413">
    <property type="component" value="Unassembled WGS sequence"/>
</dbReference>
<keyword evidence="2" id="KW-1185">Reference proteome</keyword>
<comment type="caution">
    <text evidence="1">The sequence shown here is derived from an EMBL/GenBank/DDBJ whole genome shotgun (WGS) entry which is preliminary data.</text>
</comment>
<dbReference type="AlphaFoldDB" id="A0AAD5QU52"/>
<gene>
    <name evidence="1" type="ORF">KIN20_025043</name>
</gene>
<name>A0AAD5QU52_PARTN</name>
<sequence>MTPLHGDNNGVITGCPSFTMIGYGLSKYQAKAGEVTSQNLGSSNRRSTIRTAIYTNSTVTTIEYVKYKLKLSLSPQIATKNYLTDYPVYIRLARDWHFLRMRRLTVQEFAPQIRITADKRKISSALLHITH</sequence>